<organism evidence="2">
    <name type="scientific">Glycine max</name>
    <name type="common">Soybean</name>
    <name type="synonym">Glycine hispida</name>
    <dbReference type="NCBI Taxonomy" id="3847"/>
    <lineage>
        <taxon>Eukaryota</taxon>
        <taxon>Viridiplantae</taxon>
        <taxon>Streptophyta</taxon>
        <taxon>Embryophyta</taxon>
        <taxon>Tracheophyta</taxon>
        <taxon>Spermatophyta</taxon>
        <taxon>Magnoliopsida</taxon>
        <taxon>eudicotyledons</taxon>
        <taxon>Gunneridae</taxon>
        <taxon>Pentapetalae</taxon>
        <taxon>rosids</taxon>
        <taxon>fabids</taxon>
        <taxon>Fabales</taxon>
        <taxon>Fabaceae</taxon>
        <taxon>Papilionoideae</taxon>
        <taxon>50 kb inversion clade</taxon>
        <taxon>NPAAA clade</taxon>
        <taxon>indigoferoid/millettioid clade</taxon>
        <taxon>Phaseoleae</taxon>
        <taxon>Glycine</taxon>
        <taxon>Glycine subgen. Soja</taxon>
    </lineage>
</organism>
<dbReference type="InterPro" id="IPR000825">
    <property type="entry name" value="SUF_FeS_clus_asmbl_SufBD_core"/>
</dbReference>
<dbReference type="GO" id="GO:1990229">
    <property type="term" value="C:iron-sulfur cluster assembly complex"/>
    <property type="evidence" value="ECO:0000318"/>
    <property type="project" value="GO_Central"/>
</dbReference>
<dbReference type="InterPro" id="IPR037284">
    <property type="entry name" value="SUF_FeS_clus_asmbl_SufBD_sf"/>
</dbReference>
<reference evidence="3" key="2">
    <citation type="submission" date="2018-02" db="UniProtKB">
        <authorList>
            <consortium name="EnsemblPlants"/>
        </authorList>
    </citation>
    <scope>IDENTIFICATION</scope>
    <source>
        <strain evidence="3">Williams 82</strain>
    </source>
</reference>
<keyword evidence="4" id="KW-1185">Reference proteome</keyword>
<evidence type="ECO:0000259" key="1">
    <source>
        <dbReference type="Pfam" id="PF01458"/>
    </source>
</evidence>
<dbReference type="GO" id="GO:0016226">
    <property type="term" value="P:iron-sulfur cluster assembly"/>
    <property type="evidence" value="ECO:0000318"/>
    <property type="project" value="GO_Central"/>
</dbReference>
<evidence type="ECO:0000313" key="2">
    <source>
        <dbReference type="EMBL" id="KRH63379.1"/>
    </source>
</evidence>
<reference evidence="2 3" key="1">
    <citation type="journal article" date="2010" name="Nature">
        <title>Genome sequence of the palaeopolyploid soybean.</title>
        <authorList>
            <person name="Schmutz J."/>
            <person name="Cannon S.B."/>
            <person name="Schlueter J."/>
            <person name="Ma J."/>
            <person name="Mitros T."/>
            <person name="Nelson W."/>
            <person name="Hyten D.L."/>
            <person name="Song Q."/>
            <person name="Thelen J.J."/>
            <person name="Cheng J."/>
            <person name="Xu D."/>
            <person name="Hellsten U."/>
            <person name="May G.D."/>
            <person name="Yu Y."/>
            <person name="Sakurai T."/>
            <person name="Umezawa T."/>
            <person name="Bhattacharyya M.K."/>
            <person name="Sandhu D."/>
            <person name="Valliyodan B."/>
            <person name="Lindquist E."/>
            <person name="Peto M."/>
            <person name="Grant D."/>
            <person name="Shu S."/>
            <person name="Goodstein D."/>
            <person name="Barry K."/>
            <person name="Futrell-Griggs M."/>
            <person name="Abernathy B."/>
            <person name="Du J."/>
            <person name="Tian Z."/>
            <person name="Zhu L."/>
            <person name="Gill N."/>
            <person name="Joshi T."/>
            <person name="Libault M."/>
            <person name="Sethuraman A."/>
            <person name="Zhang X.-C."/>
            <person name="Shinozaki K."/>
            <person name="Nguyen H.T."/>
            <person name="Wing R.A."/>
            <person name="Cregan P."/>
            <person name="Specht J."/>
            <person name="Grimwood J."/>
            <person name="Rokhsar D."/>
            <person name="Stacey G."/>
            <person name="Shoemaker R.C."/>
            <person name="Jackson S.A."/>
        </authorList>
    </citation>
    <scope>NUCLEOTIDE SEQUENCE</scope>
    <source>
        <strain evidence="3">cv. Williams 82</strain>
        <tissue evidence="2">Callus</tissue>
    </source>
</reference>
<dbReference type="STRING" id="3847.A0A0R0KGF0"/>
<reference evidence="2" key="3">
    <citation type="submission" date="2018-07" db="EMBL/GenBank/DDBJ databases">
        <title>WGS assembly of Glycine max.</title>
        <authorList>
            <person name="Schmutz J."/>
            <person name="Cannon S."/>
            <person name="Schlueter J."/>
            <person name="Ma J."/>
            <person name="Mitros T."/>
            <person name="Nelson W."/>
            <person name="Hyten D."/>
            <person name="Song Q."/>
            <person name="Thelen J."/>
            <person name="Cheng J."/>
            <person name="Xu D."/>
            <person name="Hellsten U."/>
            <person name="May G."/>
            <person name="Yu Y."/>
            <person name="Sakurai T."/>
            <person name="Umezawa T."/>
            <person name="Bhattacharyya M."/>
            <person name="Sandhu D."/>
            <person name="Valliyodan B."/>
            <person name="Lindquist E."/>
            <person name="Peto M."/>
            <person name="Grant D."/>
            <person name="Shu S."/>
            <person name="Goodstein D."/>
            <person name="Barry K."/>
            <person name="Futrell-Griggs M."/>
            <person name="Abernathy B."/>
            <person name="Du J."/>
            <person name="Tian Z."/>
            <person name="Zhu L."/>
            <person name="Gill N."/>
            <person name="Joshi T."/>
            <person name="Libault M."/>
            <person name="Sethuraman A."/>
            <person name="Zhang X."/>
            <person name="Shinozaki K."/>
            <person name="Nguyen H."/>
            <person name="Wing R."/>
            <person name="Cregan P."/>
            <person name="Specht J."/>
            <person name="Grimwood J."/>
            <person name="Rokhsar D."/>
            <person name="Stacey G."/>
            <person name="Shoemaker R."/>
            <person name="Jackson S."/>
        </authorList>
    </citation>
    <scope>NUCLEOTIDE SEQUENCE</scope>
    <source>
        <tissue evidence="2">Callus</tissue>
    </source>
</reference>
<dbReference type="EnsemblPlants" id="KRH63379">
    <property type="protein sequence ID" value="KRH63379"/>
    <property type="gene ID" value="GLYMA_04G172400"/>
</dbReference>
<protein>
    <recommendedName>
        <fullName evidence="1">SUF system FeS cluster assembly SufBD core domain-containing protein</fullName>
    </recommendedName>
</protein>
<dbReference type="Proteomes" id="UP000008827">
    <property type="component" value="Chromosome 4"/>
</dbReference>
<accession>A0A0R0KGF0</accession>
<dbReference type="InterPro" id="IPR055346">
    <property type="entry name" value="Fe-S_cluster_assembly_SufBD"/>
</dbReference>
<dbReference type="Gramene" id="KRH63379">
    <property type="protein sequence ID" value="KRH63379"/>
    <property type="gene ID" value="GLYMA_04G172400"/>
</dbReference>
<dbReference type="GO" id="GO:0009536">
    <property type="term" value="C:plastid"/>
    <property type="evidence" value="ECO:0000318"/>
    <property type="project" value="GO_Central"/>
</dbReference>
<dbReference type="AlphaFoldDB" id="A0A0R0KGF0"/>
<dbReference type="PANTHER" id="PTHR43575">
    <property type="entry name" value="PROTEIN ABCI7, CHLOROPLASTIC"/>
    <property type="match status" value="1"/>
</dbReference>
<gene>
    <name evidence="2" type="ORF">GLYMA_04G172400</name>
</gene>
<evidence type="ECO:0000313" key="4">
    <source>
        <dbReference type="Proteomes" id="UP000008827"/>
    </source>
</evidence>
<dbReference type="SUPFAM" id="SSF101960">
    <property type="entry name" value="Stabilizer of iron transporter SufD"/>
    <property type="match status" value="1"/>
</dbReference>
<dbReference type="InParanoid" id="A0A0R0KGF0"/>
<dbReference type="PANTHER" id="PTHR43575:SF1">
    <property type="entry name" value="PROTEIN ABCI7, CHLOROPLASTIC"/>
    <property type="match status" value="1"/>
</dbReference>
<sequence>MYHGLKLIKERGIHDLVQVESNSALVVQIANSDCACDHQGESGIAAPDLTLAYVLEGFHVDILIQLDNMHPPTPTTEGSDAMQLFNPRSFHAAHIKWTSIRQEASSTYELTKTDAGPLTRNLLLEPRATINVQSNLHIVVDDVKCSHGAAISDLEESKLLYFQVCGIDIETARRVLVFAFGSEVIDKFPYSSIRDRVYSQIHNLLDPSSN</sequence>
<evidence type="ECO:0000313" key="3">
    <source>
        <dbReference type="EnsemblPlants" id="KRH63379"/>
    </source>
</evidence>
<name>A0A0R0KGF0_SOYBN</name>
<feature type="domain" description="SUF system FeS cluster assembly SufBD core" evidence="1">
    <location>
        <begin position="111"/>
        <end position="180"/>
    </location>
</feature>
<dbReference type="EMBL" id="CM000837">
    <property type="protein sequence ID" value="KRH63379.1"/>
    <property type="molecule type" value="Genomic_DNA"/>
</dbReference>
<proteinExistence type="predicted"/>
<dbReference type="Pfam" id="PF01458">
    <property type="entry name" value="SUFBD_core"/>
    <property type="match status" value="1"/>
</dbReference>
<dbReference type="SMR" id="A0A0R0KGF0"/>